<dbReference type="InterPro" id="IPR000983">
    <property type="entry name" value="Bac_GSPG_pilin"/>
</dbReference>
<dbReference type="Pfam" id="PF07963">
    <property type="entry name" value="N_methyl"/>
    <property type="match status" value="1"/>
</dbReference>
<keyword evidence="2" id="KW-0472">Membrane</keyword>
<evidence type="ECO:0000313" key="4">
    <source>
        <dbReference type="Proteomes" id="UP000257323"/>
    </source>
</evidence>
<evidence type="ECO:0000313" key="3">
    <source>
        <dbReference type="EMBL" id="RFT14894.1"/>
    </source>
</evidence>
<dbReference type="NCBIfam" id="TIGR02532">
    <property type="entry name" value="IV_pilin_GFxxxE"/>
    <property type="match status" value="1"/>
</dbReference>
<evidence type="ECO:0000256" key="2">
    <source>
        <dbReference type="SAM" id="Phobius"/>
    </source>
</evidence>
<dbReference type="SUPFAM" id="SSF54523">
    <property type="entry name" value="Pili subunits"/>
    <property type="match status" value="1"/>
</dbReference>
<dbReference type="Proteomes" id="UP000257323">
    <property type="component" value="Unassembled WGS sequence"/>
</dbReference>
<comment type="caution">
    <text evidence="3">The sequence shown here is derived from an EMBL/GenBank/DDBJ whole genome shotgun (WGS) entry which is preliminary data.</text>
</comment>
<reference evidence="3 4" key="1">
    <citation type="submission" date="2018-08" db="EMBL/GenBank/DDBJ databases">
        <title>Genome analysis of the thermophilic bacterium of the candidate phylum Aminicenantes from deep subsurface aquifer revealed its physiology and ecological role.</title>
        <authorList>
            <person name="Kadnikov V.V."/>
            <person name="Mardanov A.V."/>
            <person name="Beletsky A.V."/>
            <person name="Karnachuk O.V."/>
            <person name="Ravin N.V."/>
        </authorList>
    </citation>
    <scope>NUCLEOTIDE SEQUENCE [LARGE SCALE GENOMIC DNA]</scope>
    <source>
        <strain evidence="3">BY38</strain>
    </source>
</reference>
<protein>
    <submittedName>
        <fullName evidence="3">Type II secretion system protein GspG</fullName>
    </submittedName>
</protein>
<dbReference type="AlphaFoldDB" id="A0A3E2BJN3"/>
<dbReference type="PANTHER" id="PTHR30093">
    <property type="entry name" value="GENERAL SECRETION PATHWAY PROTEIN G"/>
    <property type="match status" value="1"/>
</dbReference>
<dbReference type="Gene3D" id="3.30.700.10">
    <property type="entry name" value="Glycoprotein, Type 4 Pilin"/>
    <property type="match status" value="1"/>
</dbReference>
<proteinExistence type="predicted"/>
<dbReference type="PANTHER" id="PTHR30093:SF47">
    <property type="entry name" value="TYPE IV PILUS NON-CORE MINOR PILIN PILE"/>
    <property type="match status" value="1"/>
</dbReference>
<keyword evidence="1" id="KW-0488">Methylation</keyword>
<sequence>MRTISFQRRNRGFTLIEILIVLSIIGILLGLAVPQYQMSVKRAREAVLKENLFIMRKMIDQYYQDKHKYPPTLQSLVEENYLKTIPIDPITGSNETWVEVRQMPPVDEYVPNENLGVVDVKSGSEAKALDGTPYNTW</sequence>
<dbReference type="PRINTS" id="PR00813">
    <property type="entry name" value="BCTERIALGSPG"/>
</dbReference>
<feature type="transmembrane region" description="Helical" evidence="2">
    <location>
        <begin position="12"/>
        <end position="33"/>
    </location>
</feature>
<dbReference type="EMBL" id="QUAH01000017">
    <property type="protein sequence ID" value="RFT14894.1"/>
    <property type="molecule type" value="Genomic_DNA"/>
</dbReference>
<dbReference type="GO" id="GO:0015628">
    <property type="term" value="P:protein secretion by the type II secretion system"/>
    <property type="evidence" value="ECO:0007669"/>
    <property type="project" value="InterPro"/>
</dbReference>
<accession>A0A3E2BJN3</accession>
<evidence type="ECO:0000256" key="1">
    <source>
        <dbReference type="ARBA" id="ARBA00022481"/>
    </source>
</evidence>
<name>A0A3E2BJN3_9BACT</name>
<keyword evidence="2" id="KW-1133">Transmembrane helix</keyword>
<dbReference type="GO" id="GO:0015627">
    <property type="term" value="C:type II protein secretion system complex"/>
    <property type="evidence" value="ECO:0007669"/>
    <property type="project" value="InterPro"/>
</dbReference>
<dbReference type="InterPro" id="IPR045584">
    <property type="entry name" value="Pilin-like"/>
</dbReference>
<gene>
    <name evidence="3" type="ORF">OP8BY_1492</name>
</gene>
<dbReference type="InterPro" id="IPR012902">
    <property type="entry name" value="N_methyl_site"/>
</dbReference>
<keyword evidence="2" id="KW-0812">Transmembrane</keyword>
<organism evidence="3 4">
    <name type="scientific">Candidatus Saccharicenans subterraneus</name>
    <dbReference type="NCBI Taxonomy" id="2508984"/>
    <lineage>
        <taxon>Bacteria</taxon>
        <taxon>Candidatus Aminicenantota</taxon>
        <taxon>Candidatus Aminicenantia</taxon>
        <taxon>Candidatus Aminicenantales</taxon>
        <taxon>Candidatus Saccharicenantaceae</taxon>
        <taxon>Candidatus Saccharicenans</taxon>
    </lineage>
</organism>
<dbReference type="PROSITE" id="PS00409">
    <property type="entry name" value="PROKAR_NTER_METHYL"/>
    <property type="match status" value="1"/>
</dbReference>